<protein>
    <recommendedName>
        <fullName evidence="3">Regulator of chromosome condensation (RCC1) repeat protein</fullName>
    </recommendedName>
</protein>
<dbReference type="InterPro" id="IPR051553">
    <property type="entry name" value="Ran_GTPase-activating"/>
</dbReference>
<reference evidence="1" key="2">
    <citation type="submission" date="2021-04" db="EMBL/GenBank/DDBJ databases">
        <authorList>
            <person name="Gilroy R."/>
        </authorList>
    </citation>
    <scope>NUCLEOTIDE SEQUENCE</scope>
    <source>
        <strain evidence="1">CHK196-3914</strain>
    </source>
</reference>
<reference evidence="1" key="1">
    <citation type="journal article" date="2021" name="PeerJ">
        <title>Extensive microbial diversity within the chicken gut microbiome revealed by metagenomics and culture.</title>
        <authorList>
            <person name="Gilroy R."/>
            <person name="Ravi A."/>
            <person name="Getino M."/>
            <person name="Pursley I."/>
            <person name="Horton D.L."/>
            <person name="Alikhan N.F."/>
            <person name="Baker D."/>
            <person name="Gharbi K."/>
            <person name="Hall N."/>
            <person name="Watson M."/>
            <person name="Adriaenssens E.M."/>
            <person name="Foster-Nyarko E."/>
            <person name="Jarju S."/>
            <person name="Secka A."/>
            <person name="Antonio M."/>
            <person name="Oren A."/>
            <person name="Chaudhuri R.R."/>
            <person name="La Ragione R."/>
            <person name="Hildebrand F."/>
            <person name="Pallen M.J."/>
        </authorList>
    </citation>
    <scope>NUCLEOTIDE SEQUENCE</scope>
    <source>
        <strain evidence="1">CHK196-3914</strain>
    </source>
</reference>
<name>A0A9D2G9C7_9FIRM</name>
<dbReference type="PROSITE" id="PS50012">
    <property type="entry name" value="RCC1_3"/>
    <property type="match status" value="1"/>
</dbReference>
<dbReference type="InterPro" id="IPR000408">
    <property type="entry name" value="Reg_chr_condens"/>
</dbReference>
<comment type="caution">
    <text evidence="1">The sequence shown here is derived from an EMBL/GenBank/DDBJ whole genome shotgun (WGS) entry which is preliminary data.</text>
</comment>
<dbReference type="Proteomes" id="UP000824116">
    <property type="component" value="Unassembled WGS sequence"/>
</dbReference>
<dbReference type="InterPro" id="IPR009091">
    <property type="entry name" value="RCC1/BLIP-II"/>
</dbReference>
<sequence>MSAESRLRDKKIYASLWNIMEPAGTDKAAPVSAETEEAEEPVFYADTMEEVALTDQFRLENYYITNKITAQTRYYIDQNAVLWAYGSNNYGQLGNGEVNDLDTFYRDPVRISGNAVSVDASVNGYFFIYLTSDGNLYGAGGNIHDILGKGQGDADIAGESYRAVTSPVLLMENVAYARAGKESIAALRNDGTVWWWGRYEGTYHVSEDSLLYLNEENIQSEDNPLWMQSTAPRKILDHCIYAVTGDTFGAAIGENGELYTWGRNIMGECGTAVTGDDFLRKPRKVLDDVQMVWPERIGFNSTEEEIPESMEYNTTYGFNMFVRMKGGNFMASGEGLGDLKTETQITGDLVYPEEHLYSDTFVPIRIREYAETEIRSSLQRLKWGMDIDEVCGILDREPGRQFYTVYRSAPDAPEAEGTDRYIDVGDGDYQLEFDSTLRLTAVIMQKGGSRSGIFTMGMTKEEAEKLAGTEVRLYMDDDEGIYWTEETLDGTRYGFRLDDSGRIYAVLECSSREAFLDLW</sequence>
<dbReference type="AlphaFoldDB" id="A0A9D2G9C7"/>
<dbReference type="SUPFAM" id="SSF50985">
    <property type="entry name" value="RCC1/BLIP-II"/>
    <property type="match status" value="1"/>
</dbReference>
<proteinExistence type="predicted"/>
<gene>
    <name evidence="1" type="ORF">H9723_04855</name>
</gene>
<dbReference type="PANTHER" id="PTHR45982:SF3">
    <property type="entry name" value="F-BOX PROTEIN POF9"/>
    <property type="match status" value="1"/>
</dbReference>
<organism evidence="1 2">
    <name type="scientific">Candidatus Mediterraneibacter stercoravium</name>
    <dbReference type="NCBI Taxonomy" id="2838685"/>
    <lineage>
        <taxon>Bacteria</taxon>
        <taxon>Bacillati</taxon>
        <taxon>Bacillota</taxon>
        <taxon>Clostridia</taxon>
        <taxon>Lachnospirales</taxon>
        <taxon>Lachnospiraceae</taxon>
        <taxon>Mediterraneibacter</taxon>
    </lineage>
</organism>
<evidence type="ECO:0008006" key="3">
    <source>
        <dbReference type="Google" id="ProtNLM"/>
    </source>
</evidence>
<dbReference type="GO" id="GO:0005085">
    <property type="term" value="F:guanyl-nucleotide exchange factor activity"/>
    <property type="evidence" value="ECO:0007669"/>
    <property type="project" value="TreeGrafter"/>
</dbReference>
<evidence type="ECO:0000313" key="2">
    <source>
        <dbReference type="Proteomes" id="UP000824116"/>
    </source>
</evidence>
<dbReference type="Gene3D" id="2.130.10.30">
    <property type="entry name" value="Regulator of chromosome condensation 1/beta-lactamase-inhibitor protein II"/>
    <property type="match status" value="1"/>
</dbReference>
<dbReference type="EMBL" id="DXAY01000115">
    <property type="protein sequence ID" value="HIZ74561.1"/>
    <property type="molecule type" value="Genomic_DNA"/>
</dbReference>
<dbReference type="PANTHER" id="PTHR45982">
    <property type="entry name" value="REGULATOR OF CHROMOSOME CONDENSATION"/>
    <property type="match status" value="1"/>
</dbReference>
<accession>A0A9D2G9C7</accession>
<dbReference type="GO" id="GO:0005737">
    <property type="term" value="C:cytoplasm"/>
    <property type="evidence" value="ECO:0007669"/>
    <property type="project" value="TreeGrafter"/>
</dbReference>
<evidence type="ECO:0000313" key="1">
    <source>
        <dbReference type="EMBL" id="HIZ74561.1"/>
    </source>
</evidence>